<protein>
    <submittedName>
        <fullName evidence="3">TadE family protein</fullName>
    </submittedName>
</protein>
<keyword evidence="4" id="KW-1185">Reference proteome</keyword>
<accession>A0A090Z9A5</accession>
<evidence type="ECO:0000313" key="4">
    <source>
        <dbReference type="Proteomes" id="UP000029278"/>
    </source>
</evidence>
<dbReference type="STRING" id="44252.DJ90_4418"/>
<dbReference type="GeneID" id="77008924"/>
<evidence type="ECO:0000256" key="1">
    <source>
        <dbReference type="SAM" id="Phobius"/>
    </source>
</evidence>
<dbReference type="PATRIC" id="fig|44252.3.peg.4664"/>
<dbReference type="RefSeq" id="WP_036625146.1">
    <property type="nucleotide sequence ID" value="NZ_BGML01000002.1"/>
</dbReference>
<keyword evidence="1" id="KW-0472">Membrane</keyword>
<proteinExistence type="predicted"/>
<feature type="transmembrane region" description="Helical" evidence="1">
    <location>
        <begin position="12"/>
        <end position="38"/>
    </location>
</feature>
<dbReference type="HOGENOM" id="CLU_1233584_0_0_9"/>
<dbReference type="AlphaFoldDB" id="A0A090Z9A5"/>
<dbReference type="InterPro" id="IPR012495">
    <property type="entry name" value="TadE-like_dom"/>
</dbReference>
<feature type="domain" description="TadE-like" evidence="2">
    <location>
        <begin position="10"/>
        <end position="51"/>
    </location>
</feature>
<dbReference type="Pfam" id="PF07811">
    <property type="entry name" value="TadE"/>
    <property type="match status" value="1"/>
</dbReference>
<dbReference type="Proteomes" id="UP000029278">
    <property type="component" value="Unassembled WGS sequence"/>
</dbReference>
<evidence type="ECO:0000259" key="2">
    <source>
        <dbReference type="Pfam" id="PF07811"/>
    </source>
</evidence>
<keyword evidence="1" id="KW-0812">Transmembrane</keyword>
<dbReference type="EMBL" id="JMQA01000039">
    <property type="protein sequence ID" value="KFN00911.1"/>
    <property type="molecule type" value="Genomic_DNA"/>
</dbReference>
<keyword evidence="1" id="KW-1133">Transmembrane helix</keyword>
<organism evidence="3 4">
    <name type="scientific">Paenibacillus macerans</name>
    <name type="common">Bacillus macerans</name>
    <dbReference type="NCBI Taxonomy" id="44252"/>
    <lineage>
        <taxon>Bacteria</taxon>
        <taxon>Bacillati</taxon>
        <taxon>Bacillota</taxon>
        <taxon>Bacilli</taxon>
        <taxon>Bacillales</taxon>
        <taxon>Paenibacillaceae</taxon>
        <taxon>Paenibacillus</taxon>
    </lineage>
</organism>
<name>A0A090Z9A5_PAEMA</name>
<evidence type="ECO:0000313" key="3">
    <source>
        <dbReference type="EMBL" id="KFN00911.1"/>
    </source>
</evidence>
<gene>
    <name evidence="3" type="ORF">DJ90_4418</name>
</gene>
<dbReference type="OrthoDB" id="2703555at2"/>
<comment type="caution">
    <text evidence="3">The sequence shown here is derived from an EMBL/GenBank/DDBJ whole genome shotgun (WGS) entry which is preliminary data.</text>
</comment>
<sequence>MRRCLRDARGSFTLEASLVLPVIFYAILVLLFFCLYLYQNALLGQAASAAAERSAYTWDNSYRNDLTGAFEEGHYDSLYWRLKDDGMLQSIFGWGEANGAVRLRLPAGADSADSLAGKKLARTGSGLPGNISGEMEYDNRMLLRKVKVAMERFVPLPPLESWLGDISQTGSSYAYVIEPMEFIRTVELARYYGAKFKGKGGDTMDRTEAGNALKLFGK</sequence>
<reference evidence="3 4" key="1">
    <citation type="submission" date="2014-04" db="EMBL/GenBank/DDBJ databases">
        <authorList>
            <person name="Bishop-Lilly K.A."/>
            <person name="Broomall S.M."/>
            <person name="Chain P.S."/>
            <person name="Chertkov O."/>
            <person name="Coyne S.R."/>
            <person name="Daligault H.E."/>
            <person name="Davenport K.W."/>
            <person name="Erkkila T."/>
            <person name="Frey K.G."/>
            <person name="Gibbons H.S."/>
            <person name="Gu W."/>
            <person name="Jaissle J."/>
            <person name="Johnson S.L."/>
            <person name="Koroleva G.I."/>
            <person name="Ladner J.T."/>
            <person name="Lo C.-C."/>
            <person name="Minogue T.D."/>
            <person name="Munk C."/>
            <person name="Palacios G.F."/>
            <person name="Redden C.L."/>
            <person name="Rosenzweig C.N."/>
            <person name="Scholz M.B."/>
            <person name="Teshima H."/>
            <person name="Xu Y."/>
        </authorList>
    </citation>
    <scope>NUCLEOTIDE SEQUENCE [LARGE SCALE GENOMIC DNA]</scope>
    <source>
        <strain evidence="3 4">8244</strain>
    </source>
</reference>